<comment type="caution">
    <text evidence="7">The sequence shown here is derived from an EMBL/GenBank/DDBJ whole genome shotgun (WGS) entry which is preliminary data.</text>
</comment>
<keyword evidence="6" id="KW-0732">Signal</keyword>
<feature type="transmembrane region" description="Helical" evidence="6">
    <location>
        <begin position="172"/>
        <end position="194"/>
    </location>
</feature>
<accession>A0AAD1YA69</accession>
<feature type="transmembrane region" description="Helical" evidence="6">
    <location>
        <begin position="333"/>
        <end position="356"/>
    </location>
</feature>
<feature type="transmembrane region" description="Helical" evidence="6">
    <location>
        <begin position="201"/>
        <end position="223"/>
    </location>
</feature>
<gene>
    <name evidence="7" type="ORF">ECRASSUSDP1_LOCUS28552</name>
</gene>
<evidence type="ECO:0000256" key="3">
    <source>
        <dbReference type="ARBA" id="ARBA00022692"/>
    </source>
</evidence>
<evidence type="ECO:0000313" key="8">
    <source>
        <dbReference type="Proteomes" id="UP001295684"/>
    </source>
</evidence>
<evidence type="ECO:0000256" key="4">
    <source>
        <dbReference type="ARBA" id="ARBA00022989"/>
    </source>
</evidence>
<reference evidence="7" key="1">
    <citation type="submission" date="2023-07" db="EMBL/GenBank/DDBJ databases">
        <authorList>
            <consortium name="AG Swart"/>
            <person name="Singh M."/>
            <person name="Singh A."/>
            <person name="Seah K."/>
            <person name="Emmerich C."/>
        </authorList>
    </citation>
    <scope>NUCLEOTIDE SEQUENCE</scope>
    <source>
        <strain evidence="7">DP1</strain>
    </source>
</reference>
<feature type="signal peptide" evidence="6">
    <location>
        <begin position="1"/>
        <end position="19"/>
    </location>
</feature>
<proteinExistence type="inferred from homology"/>
<dbReference type="PANTHER" id="PTHR12608">
    <property type="entry name" value="TRANSMEMBRANE PROTEIN HTP-1 RELATED"/>
    <property type="match status" value="1"/>
</dbReference>
<evidence type="ECO:0000256" key="6">
    <source>
        <dbReference type="RuleBase" id="RU365102"/>
    </source>
</evidence>
<comment type="caution">
    <text evidence="6">Lacks conserved residue(s) required for the propagation of feature annotation.</text>
</comment>
<evidence type="ECO:0000256" key="1">
    <source>
        <dbReference type="ARBA" id="ARBA00004141"/>
    </source>
</evidence>
<feature type="chain" id="PRO_5041782593" description="GDT1 family protein" evidence="6">
    <location>
        <begin position="20"/>
        <end position="391"/>
    </location>
</feature>
<keyword evidence="8" id="KW-1185">Reference proteome</keyword>
<dbReference type="GO" id="GO:0016020">
    <property type="term" value="C:membrane"/>
    <property type="evidence" value="ECO:0007669"/>
    <property type="project" value="UniProtKB-SubCell"/>
</dbReference>
<keyword evidence="4 6" id="KW-1133">Transmembrane helix</keyword>
<dbReference type="AlphaFoldDB" id="A0AAD1YA69"/>
<keyword evidence="3 6" id="KW-0812">Transmembrane</keyword>
<evidence type="ECO:0000256" key="2">
    <source>
        <dbReference type="ARBA" id="ARBA00009190"/>
    </source>
</evidence>
<dbReference type="PANTHER" id="PTHR12608:SF1">
    <property type="entry name" value="TRANSMEMBRANE PROTEIN 165"/>
    <property type="match status" value="1"/>
</dbReference>
<keyword evidence="5 6" id="KW-0472">Membrane</keyword>
<dbReference type="Proteomes" id="UP001295684">
    <property type="component" value="Unassembled WGS sequence"/>
</dbReference>
<dbReference type="EMBL" id="CAMPGE010029455">
    <property type="protein sequence ID" value="CAI2386926.1"/>
    <property type="molecule type" value="Genomic_DNA"/>
</dbReference>
<dbReference type="GO" id="GO:0046873">
    <property type="term" value="F:metal ion transmembrane transporter activity"/>
    <property type="evidence" value="ECO:0007669"/>
    <property type="project" value="InterPro"/>
</dbReference>
<dbReference type="InterPro" id="IPR001727">
    <property type="entry name" value="GDT1-like"/>
</dbReference>
<evidence type="ECO:0000256" key="5">
    <source>
        <dbReference type="ARBA" id="ARBA00023136"/>
    </source>
</evidence>
<dbReference type="Pfam" id="PF01169">
    <property type="entry name" value="GDT1"/>
    <property type="match status" value="2"/>
</dbReference>
<name>A0AAD1YA69_EUPCR</name>
<comment type="similarity">
    <text evidence="2 6">Belongs to the GDT1 family.</text>
</comment>
<sequence length="391" mass="44022">MKHLIRVFVALLSLTLSKASCSSLNVGKSCQNQCIKVESVSSDSLFPNNTQWRALKDKYGTKKLKDKYGIKKPTNLQDVQTQIPDQDSPDSEDCLIFPFTIQKSPNKLEFISVAKPASEQIENTSEDLEEDWLYAATEGFSYSFCFIFLSEIGDKTFLFIILYATKMNGLKLLLISSIGLCGMHTIGTAVGGIFQLFFDQFWLKIITVTSFFIFGIALIYMGITDHEEEQDFDDKMQEIAKEMIPEDERQFKANQKQVFEKENFETFNMGSTESGDSEEDNNCNFVKTHGQSIVTKTHKMLAFNQAIKIICTIFVTEMGDRSQFSAIGLATQYSYWIVTLAGSIGHIFALSLAILFGRAISSYATEKCINLIGGVMFLVFATYSLIVYYAI</sequence>
<protein>
    <recommendedName>
        <fullName evidence="6">GDT1 family protein</fullName>
    </recommendedName>
</protein>
<comment type="subcellular location">
    <subcellularLocation>
        <location evidence="1 6">Membrane</location>
        <topology evidence="1 6">Multi-pass membrane protein</topology>
    </subcellularLocation>
</comment>
<feature type="transmembrane region" description="Helical" evidence="6">
    <location>
        <begin position="368"/>
        <end position="390"/>
    </location>
</feature>
<evidence type="ECO:0000313" key="7">
    <source>
        <dbReference type="EMBL" id="CAI2386926.1"/>
    </source>
</evidence>
<organism evidence="7 8">
    <name type="scientific">Euplotes crassus</name>
    <dbReference type="NCBI Taxonomy" id="5936"/>
    <lineage>
        <taxon>Eukaryota</taxon>
        <taxon>Sar</taxon>
        <taxon>Alveolata</taxon>
        <taxon>Ciliophora</taxon>
        <taxon>Intramacronucleata</taxon>
        <taxon>Spirotrichea</taxon>
        <taxon>Hypotrichia</taxon>
        <taxon>Euplotida</taxon>
        <taxon>Euplotidae</taxon>
        <taxon>Moneuplotes</taxon>
    </lineage>
</organism>